<gene>
    <name evidence="3" type="ORF">U7230_05635</name>
</gene>
<dbReference type="InterPro" id="IPR038763">
    <property type="entry name" value="DHH_sf"/>
</dbReference>
<name>A0ABZ1C0V1_9FIRM</name>
<keyword evidence="3" id="KW-0378">Hydrolase</keyword>
<dbReference type="InterPro" id="IPR051319">
    <property type="entry name" value="Oligoribo/pAp-PDE_c-di-AMP_PDE"/>
</dbReference>
<sequence>MTARWPETERALQTVAHELKIHDRIAIIGHVDPDLDSIGSILALRLALESLGKTAWAISPGPDPEYWHFLPGHDQMLVGAPEHVIPELAVVLDTEVRPDRLGASWELIRRAPRVVNVDHHATNDARADVAFIEPAAGATGELVYYLIRVLGVSLTPDIAACLYSAILTDTGSFRFSNTTARTLAIGAELVEAGVDPHELSMAIYDTRSWEFMRLLGRMLDSLKRTEDGRIAWMELPLKDAQQAGVPPSEMEGLVQYPRMVHGVEVALLFKELEPGKTRVSLRSQRYVDVSAIARAFGGGGHLRAAGCTLEAPLEEAVRRVVAACQAAVATMPAVPARDGRR</sequence>
<dbReference type="InterPro" id="IPR001667">
    <property type="entry name" value="DDH_dom"/>
</dbReference>
<evidence type="ECO:0000313" key="3">
    <source>
        <dbReference type="EMBL" id="WRP18485.1"/>
    </source>
</evidence>
<feature type="domain" description="DHHA1" evidence="2">
    <location>
        <begin position="242"/>
        <end position="328"/>
    </location>
</feature>
<proteinExistence type="predicted"/>
<evidence type="ECO:0000259" key="1">
    <source>
        <dbReference type="Pfam" id="PF01368"/>
    </source>
</evidence>
<accession>A0ABZ1C0V1</accession>
<feature type="domain" description="DDH" evidence="1">
    <location>
        <begin position="24"/>
        <end position="166"/>
    </location>
</feature>
<evidence type="ECO:0000313" key="4">
    <source>
        <dbReference type="Proteomes" id="UP001332192"/>
    </source>
</evidence>
<dbReference type="Gene3D" id="3.90.1640.10">
    <property type="entry name" value="inorganic pyrophosphatase (n-terminal core)"/>
    <property type="match status" value="1"/>
</dbReference>
<dbReference type="RefSeq" id="WP_324717758.1">
    <property type="nucleotide sequence ID" value="NZ_CP141615.1"/>
</dbReference>
<keyword evidence="4" id="KW-1185">Reference proteome</keyword>
<evidence type="ECO:0000259" key="2">
    <source>
        <dbReference type="Pfam" id="PF02272"/>
    </source>
</evidence>
<dbReference type="SUPFAM" id="SSF64182">
    <property type="entry name" value="DHH phosphoesterases"/>
    <property type="match status" value="1"/>
</dbReference>
<dbReference type="Pfam" id="PF02272">
    <property type="entry name" value="DHHA1"/>
    <property type="match status" value="1"/>
</dbReference>
<dbReference type="PANTHER" id="PTHR47618:SF1">
    <property type="entry name" value="BIFUNCTIONAL OLIGORIBONUCLEASE AND PAP PHOSPHATASE NRNA"/>
    <property type="match status" value="1"/>
</dbReference>
<dbReference type="InterPro" id="IPR003156">
    <property type="entry name" value="DHHA1_dom"/>
</dbReference>
<organism evidence="3 4">
    <name type="scientific">Carboxydichorda subterranea</name>
    <dbReference type="NCBI Taxonomy" id="3109565"/>
    <lineage>
        <taxon>Bacteria</taxon>
        <taxon>Bacillati</taxon>
        <taxon>Bacillota</taxon>
        <taxon>Limnochordia</taxon>
        <taxon>Limnochordales</taxon>
        <taxon>Geochordaceae</taxon>
        <taxon>Carboxydichorda</taxon>
    </lineage>
</organism>
<dbReference type="EMBL" id="CP141615">
    <property type="protein sequence ID" value="WRP18485.1"/>
    <property type="molecule type" value="Genomic_DNA"/>
</dbReference>
<dbReference type="GO" id="GO:0008441">
    <property type="term" value="F:3'(2'),5'-bisphosphate nucleotidase activity"/>
    <property type="evidence" value="ECO:0007669"/>
    <property type="project" value="UniProtKB-EC"/>
</dbReference>
<dbReference type="Gene3D" id="3.10.310.30">
    <property type="match status" value="1"/>
</dbReference>
<protein>
    <submittedName>
        <fullName evidence="3">Bifunctional oligoribonuclease/PAP phosphatase NrnA</fullName>
        <ecNumber evidence="3">3.1.3.7</ecNumber>
    </submittedName>
</protein>
<dbReference type="EC" id="3.1.3.7" evidence="3"/>
<reference evidence="3 4" key="1">
    <citation type="journal article" date="2024" name="Front. Microbiol.">
        <title>Novel thermophilic genera Geochorda gen. nov. and Carboxydochorda gen. nov. from the deep terrestrial subsurface reveal the ecophysiological diversity in the class Limnochordia.</title>
        <authorList>
            <person name="Karnachuk O.V."/>
            <person name="Lukina A.P."/>
            <person name="Avakyan M.R."/>
            <person name="Kadnikov V.V."/>
            <person name="Begmatov S."/>
            <person name="Beletsky A.V."/>
            <person name="Vlasova K.G."/>
            <person name="Novikov A.A."/>
            <person name="Shcherbakova V.A."/>
            <person name="Mardanov A.V."/>
            <person name="Ravin N.V."/>
        </authorList>
    </citation>
    <scope>NUCLEOTIDE SEQUENCE [LARGE SCALE GENOMIC DNA]</scope>
    <source>
        <strain evidence="3 4">L945</strain>
    </source>
</reference>
<dbReference type="Proteomes" id="UP001332192">
    <property type="component" value="Chromosome"/>
</dbReference>
<dbReference type="Pfam" id="PF01368">
    <property type="entry name" value="DHH"/>
    <property type="match status" value="1"/>
</dbReference>
<dbReference type="PANTHER" id="PTHR47618">
    <property type="entry name" value="BIFUNCTIONAL OLIGORIBONUCLEASE AND PAP PHOSPHATASE NRNA"/>
    <property type="match status" value="1"/>
</dbReference>